<comment type="caution">
    <text evidence="2">The sequence shown here is derived from an EMBL/GenBank/DDBJ whole genome shotgun (WGS) entry which is preliminary data.</text>
</comment>
<protein>
    <submittedName>
        <fullName evidence="2">Uncharacterized protein</fullName>
    </submittedName>
</protein>
<keyword evidence="3" id="KW-1185">Reference proteome</keyword>
<dbReference type="EMBL" id="BMAU01021173">
    <property type="protein sequence ID" value="GFX93332.1"/>
    <property type="molecule type" value="Genomic_DNA"/>
</dbReference>
<accession>A0A8X6V334</accession>
<evidence type="ECO:0000313" key="2">
    <source>
        <dbReference type="EMBL" id="GFX93332.1"/>
    </source>
</evidence>
<dbReference type="Proteomes" id="UP000887159">
    <property type="component" value="Unassembled WGS sequence"/>
</dbReference>
<organism evidence="2 3">
    <name type="scientific">Trichonephila clavipes</name>
    <name type="common">Golden silk orbweaver</name>
    <name type="synonym">Nephila clavipes</name>
    <dbReference type="NCBI Taxonomy" id="2585209"/>
    <lineage>
        <taxon>Eukaryota</taxon>
        <taxon>Metazoa</taxon>
        <taxon>Ecdysozoa</taxon>
        <taxon>Arthropoda</taxon>
        <taxon>Chelicerata</taxon>
        <taxon>Arachnida</taxon>
        <taxon>Araneae</taxon>
        <taxon>Araneomorphae</taxon>
        <taxon>Entelegynae</taxon>
        <taxon>Araneoidea</taxon>
        <taxon>Nephilidae</taxon>
        <taxon>Trichonephila</taxon>
    </lineage>
</organism>
<evidence type="ECO:0000313" key="3">
    <source>
        <dbReference type="Proteomes" id="UP000887159"/>
    </source>
</evidence>
<gene>
    <name evidence="2" type="primary">AVEN_188418_1</name>
    <name evidence="2" type="ORF">TNCV_151381</name>
</gene>
<feature type="region of interest" description="Disordered" evidence="1">
    <location>
        <begin position="28"/>
        <end position="47"/>
    </location>
</feature>
<evidence type="ECO:0000256" key="1">
    <source>
        <dbReference type="SAM" id="MobiDB-lite"/>
    </source>
</evidence>
<name>A0A8X6V334_TRICX</name>
<sequence length="423" mass="47973">MALYRSPLTVTLWPSSFLKKYGPMIPPAHKAHQTSTSIQHQRVNERRGARSVSNDILDVMQQSQGGAIAGRPVTIPARDYITAFKSSLKLGKCPLKMENNNIKTCKEEFEGETVFLAKGSMTVDVAKVQSSEDILLHVMGGVGASVGVLGLVSVSYKVKVAVTTETKKENLNLMSSYEMHKGMISLQNPRPKTDIPDDGALYLSEIELGGNELFLVTLEFESEKQKVEVEITVTFKILFWSVSAKVKFVHETFKSKAKARIQFKSSWRKELDESFSDLGSAIPRIEAIETMYMKGPQELRSMSTDDEKSHSFYYFSSWKQNPYGAQFNPALVHHDLDFLNDQITEMKSVIHRINILKDKSWSADQRRQMVQLNQTLTTKTSDLTTGLERYHKLSVQERSNLRQIYGVDKAPLYYTRRLNKIVQ</sequence>
<reference evidence="2" key="1">
    <citation type="submission" date="2020-08" db="EMBL/GenBank/DDBJ databases">
        <title>Multicomponent nature underlies the extraordinary mechanical properties of spider dragline silk.</title>
        <authorList>
            <person name="Kono N."/>
            <person name="Nakamura H."/>
            <person name="Mori M."/>
            <person name="Yoshida Y."/>
            <person name="Ohtoshi R."/>
            <person name="Malay A.D."/>
            <person name="Moran D.A.P."/>
            <person name="Tomita M."/>
            <person name="Numata K."/>
            <person name="Arakawa K."/>
        </authorList>
    </citation>
    <scope>NUCLEOTIDE SEQUENCE</scope>
</reference>
<proteinExistence type="predicted"/>
<dbReference type="AlphaFoldDB" id="A0A8X6V334"/>